<gene>
    <name evidence="6" type="ORF">CURHAP_LOCUS10522</name>
</gene>
<evidence type="ECO:0000256" key="1">
    <source>
        <dbReference type="ARBA" id="ARBA00022481"/>
    </source>
</evidence>
<accession>A0A6J5TZC7</accession>
<keyword evidence="4" id="KW-0636">Prenylation</keyword>
<dbReference type="PANTHER" id="PTHR45868">
    <property type="entry name" value="HEAVY METAL-ASSOCIATED ISOPRENYLATED PLANT PROTEIN 33-RELATED"/>
    <property type="match status" value="1"/>
</dbReference>
<dbReference type="PANTHER" id="PTHR45868:SF35">
    <property type="entry name" value="HYDROXYPROLINE-RICH GLYCOPROTEIN FAMILY PROTEIN"/>
    <property type="match status" value="1"/>
</dbReference>
<keyword evidence="2" id="KW-0479">Metal-binding</keyword>
<evidence type="ECO:0000256" key="2">
    <source>
        <dbReference type="ARBA" id="ARBA00022723"/>
    </source>
</evidence>
<dbReference type="EMBL" id="CAEKDK010000001">
    <property type="protein sequence ID" value="CAB4267698.1"/>
    <property type="molecule type" value="Genomic_DNA"/>
</dbReference>
<dbReference type="Gene3D" id="3.30.70.100">
    <property type="match status" value="1"/>
</dbReference>
<reference evidence="6 7" key="1">
    <citation type="submission" date="2020-05" db="EMBL/GenBank/DDBJ databases">
        <authorList>
            <person name="Campoy J."/>
            <person name="Schneeberger K."/>
            <person name="Spophaly S."/>
        </authorList>
    </citation>
    <scope>NUCLEOTIDE SEQUENCE [LARGE SCALE GENOMIC DNA]</scope>
    <source>
        <strain evidence="6">PruArmRojPasFocal</strain>
    </source>
</reference>
<sequence>MEGNWCCEKLDTSSSGWHKTMTEVLSKIKGVSYTIDAQAGIAHVSGTIDPNTLMKLLAQSGKHAELLRVNSGYKHQFYTAKLVAIANYRNGQ</sequence>
<dbReference type="SUPFAM" id="SSF55008">
    <property type="entry name" value="HMA, heavy metal-associated domain"/>
    <property type="match status" value="1"/>
</dbReference>
<dbReference type="InterPro" id="IPR036163">
    <property type="entry name" value="HMA_dom_sf"/>
</dbReference>
<evidence type="ECO:0000313" key="6">
    <source>
        <dbReference type="EMBL" id="CAB4267698.1"/>
    </source>
</evidence>
<evidence type="ECO:0000256" key="5">
    <source>
        <dbReference type="ARBA" id="ARBA00024045"/>
    </source>
</evidence>
<keyword evidence="3" id="KW-0449">Lipoprotein</keyword>
<name>A0A6J5TZC7_PRUAR</name>
<comment type="similarity">
    <text evidence="5">Belongs to the HIPP family.</text>
</comment>
<organism evidence="6 7">
    <name type="scientific">Prunus armeniaca</name>
    <name type="common">Apricot</name>
    <name type="synonym">Armeniaca vulgaris</name>
    <dbReference type="NCBI Taxonomy" id="36596"/>
    <lineage>
        <taxon>Eukaryota</taxon>
        <taxon>Viridiplantae</taxon>
        <taxon>Streptophyta</taxon>
        <taxon>Embryophyta</taxon>
        <taxon>Tracheophyta</taxon>
        <taxon>Spermatophyta</taxon>
        <taxon>Magnoliopsida</taxon>
        <taxon>eudicotyledons</taxon>
        <taxon>Gunneridae</taxon>
        <taxon>Pentapetalae</taxon>
        <taxon>rosids</taxon>
        <taxon>fabids</taxon>
        <taxon>Rosales</taxon>
        <taxon>Rosaceae</taxon>
        <taxon>Amygdaloideae</taxon>
        <taxon>Amygdaleae</taxon>
        <taxon>Prunus</taxon>
    </lineage>
</organism>
<evidence type="ECO:0000313" key="7">
    <source>
        <dbReference type="Proteomes" id="UP000507222"/>
    </source>
</evidence>
<dbReference type="AlphaFoldDB" id="A0A6J5TZC7"/>
<keyword evidence="1" id="KW-0488">Methylation</keyword>
<dbReference type="Proteomes" id="UP000507222">
    <property type="component" value="Unassembled WGS sequence"/>
</dbReference>
<dbReference type="GO" id="GO:0046872">
    <property type="term" value="F:metal ion binding"/>
    <property type="evidence" value="ECO:0007669"/>
    <property type="project" value="UniProtKB-KW"/>
</dbReference>
<evidence type="ECO:0000256" key="4">
    <source>
        <dbReference type="ARBA" id="ARBA00023289"/>
    </source>
</evidence>
<evidence type="ECO:0008006" key="8">
    <source>
        <dbReference type="Google" id="ProtNLM"/>
    </source>
</evidence>
<proteinExistence type="inferred from homology"/>
<protein>
    <recommendedName>
        <fullName evidence="8">HMA domain-containing protein</fullName>
    </recommendedName>
</protein>
<evidence type="ECO:0000256" key="3">
    <source>
        <dbReference type="ARBA" id="ARBA00023288"/>
    </source>
</evidence>